<comment type="caution">
    <text evidence="6">The sequence shown here is derived from an EMBL/GenBank/DDBJ whole genome shotgun (WGS) entry which is preliminary data.</text>
</comment>
<dbReference type="Pfam" id="PF13416">
    <property type="entry name" value="SBP_bac_8"/>
    <property type="match status" value="1"/>
</dbReference>
<sequence>MKFFILFVCLTCTSFHSHAKELILFNWQEYLSEKVIQQWQEQTGVILKQVYYDSDEMRDEVLATQSSEQYDLVIIDSTSAQLFGKNNKLLPITSTEVKNISNTERRWLRSCGNFGVPYFWGTTGIAYRADKVKSPPTSWQDLLAPSPELAGHIGMLEDYTDTLIPALRASGLPIYSENVDHLKAAYTLLKQQLPKVLTYDYVISYISAKPDDDELFMALAYSGDEYTLNDIVGKEVWKFAVPKEGTSLWVDCIAVLASSKNKQDALAFINFLNKPDIAALNANDTGSATANKAAMPLIDEELKNDKSLYPSVEILDKSEPYRIISDKSMTQRNRIMRALSKDHETK</sequence>
<gene>
    <name evidence="6" type="ORF">H0A36_11575</name>
</gene>
<evidence type="ECO:0000256" key="1">
    <source>
        <dbReference type="ARBA" id="ARBA00004418"/>
    </source>
</evidence>
<keyword evidence="3 5" id="KW-0732">Signal</keyword>
<dbReference type="PANTHER" id="PTHR30222">
    <property type="entry name" value="SPERMIDINE/PUTRESCINE-BINDING PERIPLASMIC PROTEIN"/>
    <property type="match status" value="1"/>
</dbReference>
<proteinExistence type="predicted"/>
<reference evidence="6 7" key="1">
    <citation type="submission" date="2020-07" db="EMBL/GenBank/DDBJ databases">
        <title>Endozoicomonas sp. nov., isolated from sediment.</title>
        <authorList>
            <person name="Gu T."/>
        </authorList>
    </citation>
    <scope>NUCLEOTIDE SEQUENCE [LARGE SCALE GENOMIC DNA]</scope>
    <source>
        <strain evidence="6 7">SM1973</strain>
    </source>
</reference>
<dbReference type="CDD" id="cd13590">
    <property type="entry name" value="PBP2_PotD_PotF_like"/>
    <property type="match status" value="1"/>
</dbReference>
<dbReference type="AlphaFoldDB" id="A0A853I210"/>
<evidence type="ECO:0000256" key="2">
    <source>
        <dbReference type="ARBA" id="ARBA00022448"/>
    </source>
</evidence>
<dbReference type="RefSeq" id="WP_180568678.1">
    <property type="nucleotide sequence ID" value="NZ_JACCKB010000016.1"/>
</dbReference>
<feature type="chain" id="PRO_5032541657" evidence="5">
    <location>
        <begin position="20"/>
        <end position="346"/>
    </location>
</feature>
<keyword evidence="4" id="KW-0574">Periplasm</keyword>
<dbReference type="Proteomes" id="UP000569732">
    <property type="component" value="Unassembled WGS sequence"/>
</dbReference>
<comment type="subcellular location">
    <subcellularLocation>
        <location evidence="1">Periplasm</location>
    </subcellularLocation>
</comment>
<accession>A0A853I210</accession>
<dbReference type="GO" id="GO:0015846">
    <property type="term" value="P:polyamine transport"/>
    <property type="evidence" value="ECO:0007669"/>
    <property type="project" value="InterPro"/>
</dbReference>
<dbReference type="PANTHER" id="PTHR30222:SF12">
    <property type="entry name" value="NORSPERMIDINE SENSOR"/>
    <property type="match status" value="1"/>
</dbReference>
<feature type="signal peptide" evidence="5">
    <location>
        <begin position="1"/>
        <end position="19"/>
    </location>
</feature>
<evidence type="ECO:0000313" key="6">
    <source>
        <dbReference type="EMBL" id="NYZ66649.1"/>
    </source>
</evidence>
<keyword evidence="7" id="KW-1185">Reference proteome</keyword>
<dbReference type="Gene3D" id="3.40.190.10">
    <property type="entry name" value="Periplasmic binding protein-like II"/>
    <property type="match status" value="2"/>
</dbReference>
<name>A0A853I210_9GAMM</name>
<dbReference type="GO" id="GO:0042597">
    <property type="term" value="C:periplasmic space"/>
    <property type="evidence" value="ECO:0007669"/>
    <property type="project" value="UniProtKB-SubCell"/>
</dbReference>
<evidence type="ECO:0000313" key="7">
    <source>
        <dbReference type="Proteomes" id="UP000569732"/>
    </source>
</evidence>
<dbReference type="SUPFAM" id="SSF53850">
    <property type="entry name" value="Periplasmic binding protein-like II"/>
    <property type="match status" value="1"/>
</dbReference>
<dbReference type="InterPro" id="IPR006059">
    <property type="entry name" value="SBP"/>
</dbReference>
<organism evidence="6 7">
    <name type="scientific">Spartinivicinus marinus</name>
    <dbReference type="NCBI Taxonomy" id="2994442"/>
    <lineage>
        <taxon>Bacteria</taxon>
        <taxon>Pseudomonadati</taxon>
        <taxon>Pseudomonadota</taxon>
        <taxon>Gammaproteobacteria</taxon>
        <taxon>Oceanospirillales</taxon>
        <taxon>Zooshikellaceae</taxon>
        <taxon>Spartinivicinus</taxon>
    </lineage>
</organism>
<protein>
    <submittedName>
        <fullName evidence="6">Spermidine/putrescine ABC transporter substrate-binding protein</fullName>
    </submittedName>
</protein>
<dbReference type="EMBL" id="JACCKB010000016">
    <property type="protein sequence ID" value="NYZ66649.1"/>
    <property type="molecule type" value="Genomic_DNA"/>
</dbReference>
<keyword evidence="2" id="KW-0813">Transport</keyword>
<evidence type="ECO:0000256" key="3">
    <source>
        <dbReference type="ARBA" id="ARBA00022729"/>
    </source>
</evidence>
<evidence type="ECO:0000256" key="4">
    <source>
        <dbReference type="ARBA" id="ARBA00022764"/>
    </source>
</evidence>
<evidence type="ECO:0000256" key="5">
    <source>
        <dbReference type="SAM" id="SignalP"/>
    </source>
</evidence>
<dbReference type="PRINTS" id="PR00909">
    <property type="entry name" value="SPERMDNBNDNG"/>
</dbReference>
<dbReference type="InterPro" id="IPR001188">
    <property type="entry name" value="Sperm_putr-bd"/>
</dbReference>
<dbReference type="GO" id="GO:0019808">
    <property type="term" value="F:polyamine binding"/>
    <property type="evidence" value="ECO:0007669"/>
    <property type="project" value="InterPro"/>
</dbReference>